<comment type="similarity">
    <text evidence="1">Belongs to the short-chain dehydrogenases/reductases (SDR) family.</text>
</comment>
<dbReference type="Pfam" id="PF00106">
    <property type="entry name" value="adh_short"/>
    <property type="match status" value="1"/>
</dbReference>
<gene>
    <name evidence="3" type="ORF">PsB1_1650</name>
</gene>
<evidence type="ECO:0000256" key="2">
    <source>
        <dbReference type="ARBA" id="ARBA00023002"/>
    </source>
</evidence>
<dbReference type="InterPro" id="IPR002347">
    <property type="entry name" value="SDR_fam"/>
</dbReference>
<protein>
    <submittedName>
        <fullName evidence="3">Short chain dehydrogenase</fullName>
    </submittedName>
</protein>
<name>A0ABQ4PWR5_9PROT</name>
<proteinExistence type="inferred from homology"/>
<dbReference type="PANTHER" id="PTHR43639">
    <property type="entry name" value="OXIDOREDUCTASE, SHORT-CHAIN DEHYDROGENASE/REDUCTASE FAMILY (AFU_ORTHOLOGUE AFUA_5G02870)"/>
    <property type="match status" value="1"/>
</dbReference>
<dbReference type="Gene3D" id="3.40.50.720">
    <property type="entry name" value="NAD(P)-binding Rossmann-like Domain"/>
    <property type="match status" value="1"/>
</dbReference>
<reference evidence="3" key="2">
    <citation type="journal article" date="2023" name="ISME Commun">
        <title>Characterization of a bloom-associated alphaproteobacterial lineage, 'Candidatus Phycosocius': insights into freshwater algal-bacterial interactions.</title>
        <authorList>
            <person name="Tanabe Y."/>
            <person name="Yamaguchi H."/>
            <person name="Yoshida M."/>
            <person name="Kai A."/>
            <person name="Okazaki Y."/>
        </authorList>
    </citation>
    <scope>NUCLEOTIDE SEQUENCE</scope>
    <source>
        <strain evidence="3">BOTRYCO-1</strain>
    </source>
</reference>
<dbReference type="SUPFAM" id="SSF51735">
    <property type="entry name" value="NAD(P)-binding Rossmann-fold domains"/>
    <property type="match status" value="1"/>
</dbReference>
<evidence type="ECO:0000313" key="3">
    <source>
        <dbReference type="EMBL" id="GIU67496.1"/>
    </source>
</evidence>
<keyword evidence="2" id="KW-0560">Oxidoreductase</keyword>
<dbReference type="Proteomes" id="UP001161064">
    <property type="component" value="Unassembled WGS sequence"/>
</dbReference>
<organism evidence="3 4">
    <name type="scientific">Candidatus Phycosocius spiralis</name>
    <dbReference type="NCBI Taxonomy" id="2815099"/>
    <lineage>
        <taxon>Bacteria</taxon>
        <taxon>Pseudomonadati</taxon>
        <taxon>Pseudomonadota</taxon>
        <taxon>Alphaproteobacteria</taxon>
        <taxon>Caulobacterales</taxon>
        <taxon>Caulobacterales incertae sedis</taxon>
        <taxon>Candidatus Phycosocius</taxon>
    </lineage>
</organism>
<dbReference type="InterPro" id="IPR036291">
    <property type="entry name" value="NAD(P)-bd_dom_sf"/>
</dbReference>
<dbReference type="EMBL" id="BPFZ01000010">
    <property type="protein sequence ID" value="GIU67496.1"/>
    <property type="molecule type" value="Genomic_DNA"/>
</dbReference>
<comment type="caution">
    <text evidence="3">The sequence shown here is derived from an EMBL/GenBank/DDBJ whole genome shotgun (WGS) entry which is preliminary data.</text>
</comment>
<dbReference type="NCBIfam" id="NF006597">
    <property type="entry name" value="PRK09134.1"/>
    <property type="match status" value="1"/>
</dbReference>
<evidence type="ECO:0000313" key="4">
    <source>
        <dbReference type="Proteomes" id="UP001161064"/>
    </source>
</evidence>
<reference evidence="3" key="1">
    <citation type="submission" date="2021-05" db="EMBL/GenBank/DDBJ databases">
        <authorList>
            <person name="Tanabe Y."/>
        </authorList>
    </citation>
    <scope>NUCLEOTIDE SEQUENCE</scope>
    <source>
        <strain evidence="3">BOTRYCO-1</strain>
    </source>
</reference>
<dbReference type="RefSeq" id="WP_284360420.1">
    <property type="nucleotide sequence ID" value="NZ_BPFZ01000010.1"/>
</dbReference>
<dbReference type="PANTHER" id="PTHR43639:SF1">
    <property type="entry name" value="SHORT-CHAIN DEHYDROGENASE_REDUCTASE FAMILY PROTEIN"/>
    <property type="match status" value="1"/>
</dbReference>
<accession>A0ABQ4PWR5</accession>
<dbReference type="PRINTS" id="PR00081">
    <property type="entry name" value="GDHRDH"/>
</dbReference>
<evidence type="ECO:0000256" key="1">
    <source>
        <dbReference type="ARBA" id="ARBA00006484"/>
    </source>
</evidence>
<keyword evidence="4" id="KW-1185">Reference proteome</keyword>
<sequence length="257" mass="27245">MIASNNPKIVLVTGAAQRLGLAIATQISKMGHHVILHASGSIAHAKDAAAQLRAEGLSASFIQADLLVAVEVAELIARAQDLVGQPVTGLVNNASIFEHDAATDFTRTRWDRHFDIHVRVPCELARNLALALPVGLTGSIVNVIDQRVFKLTPQFFSYTLSKAALAIATHTLAQALAPHVRVNGVAPGPTARNIRQTEVDFHKQIKATLLGSGSPVSAVVEAICWMLDAQAVTGQVLAVDGGQSLIWRTPDVDGVTE</sequence>